<dbReference type="GO" id="GO:0000171">
    <property type="term" value="F:ribonuclease MRP activity"/>
    <property type="evidence" value="ECO:0007669"/>
    <property type="project" value="TreeGrafter"/>
</dbReference>
<dbReference type="InterPro" id="IPR036882">
    <property type="entry name" value="Alba-like_dom_sf"/>
</dbReference>
<evidence type="ECO:0000313" key="5">
    <source>
        <dbReference type="EMBL" id="KAK0387720.1"/>
    </source>
</evidence>
<dbReference type="PANTHER" id="PTHR28256">
    <property type="entry name" value="RIBONUCLEASES P/MRP PROTEIN SUBUNIT POP7"/>
    <property type="match status" value="1"/>
</dbReference>
<gene>
    <name evidence="5" type="ORF">NLU13_3965</name>
</gene>
<keyword evidence="2" id="KW-0819">tRNA processing</keyword>
<dbReference type="AlphaFoldDB" id="A0AA39GI07"/>
<proteinExistence type="predicted"/>
<dbReference type="GO" id="GO:0006364">
    <property type="term" value="P:rRNA processing"/>
    <property type="evidence" value="ECO:0007669"/>
    <property type="project" value="TreeGrafter"/>
</dbReference>
<protein>
    <submittedName>
        <fullName evidence="5">Uncharacterized protein</fullName>
    </submittedName>
</protein>
<comment type="caution">
    <text evidence="5">The sequence shown here is derived from an EMBL/GenBank/DDBJ whole genome shotgun (WGS) entry which is preliminary data.</text>
</comment>
<dbReference type="GO" id="GO:0034965">
    <property type="term" value="P:intronic box C/D snoRNA processing"/>
    <property type="evidence" value="ECO:0007669"/>
    <property type="project" value="TreeGrafter"/>
</dbReference>
<evidence type="ECO:0000256" key="2">
    <source>
        <dbReference type="ARBA" id="ARBA00022694"/>
    </source>
</evidence>
<organism evidence="5 6">
    <name type="scientific">Sarocladium strictum</name>
    <name type="common">Black bundle disease fungus</name>
    <name type="synonym">Acremonium strictum</name>
    <dbReference type="NCBI Taxonomy" id="5046"/>
    <lineage>
        <taxon>Eukaryota</taxon>
        <taxon>Fungi</taxon>
        <taxon>Dikarya</taxon>
        <taxon>Ascomycota</taxon>
        <taxon>Pezizomycotina</taxon>
        <taxon>Sordariomycetes</taxon>
        <taxon>Hypocreomycetidae</taxon>
        <taxon>Hypocreales</taxon>
        <taxon>Sarocladiaceae</taxon>
        <taxon>Sarocladium</taxon>
    </lineage>
</organism>
<dbReference type="InterPro" id="IPR020241">
    <property type="entry name" value="RNase_P/MRP_Pop7_fungi"/>
</dbReference>
<feature type="region of interest" description="Disordered" evidence="4">
    <location>
        <begin position="1"/>
        <end position="49"/>
    </location>
</feature>
<keyword evidence="6" id="KW-1185">Reference proteome</keyword>
<dbReference type="Gene3D" id="3.30.110.20">
    <property type="entry name" value="Alba-like domain"/>
    <property type="match status" value="1"/>
</dbReference>
<dbReference type="Proteomes" id="UP001175261">
    <property type="component" value="Unassembled WGS sequence"/>
</dbReference>
<evidence type="ECO:0000256" key="4">
    <source>
        <dbReference type="SAM" id="MobiDB-lite"/>
    </source>
</evidence>
<dbReference type="GO" id="GO:0001682">
    <property type="term" value="P:tRNA 5'-leader removal"/>
    <property type="evidence" value="ECO:0007669"/>
    <property type="project" value="InterPro"/>
</dbReference>
<dbReference type="GO" id="GO:0003723">
    <property type="term" value="F:RNA binding"/>
    <property type="evidence" value="ECO:0007669"/>
    <property type="project" value="TreeGrafter"/>
</dbReference>
<dbReference type="GO" id="GO:0004526">
    <property type="term" value="F:ribonuclease P activity"/>
    <property type="evidence" value="ECO:0007669"/>
    <property type="project" value="TreeGrafter"/>
</dbReference>
<dbReference type="GO" id="GO:0000172">
    <property type="term" value="C:ribonuclease MRP complex"/>
    <property type="evidence" value="ECO:0007669"/>
    <property type="project" value="InterPro"/>
</dbReference>
<dbReference type="PANTHER" id="PTHR28256:SF1">
    <property type="entry name" value="RIBONUCLEASES P_MRP PROTEIN SUBUNIT POP7"/>
    <property type="match status" value="1"/>
</dbReference>
<name>A0AA39GI07_SARSR</name>
<evidence type="ECO:0000313" key="6">
    <source>
        <dbReference type="Proteomes" id="UP001175261"/>
    </source>
</evidence>
<feature type="compositionally biased region" description="Polar residues" evidence="4">
    <location>
        <begin position="22"/>
        <end position="32"/>
    </location>
</feature>
<evidence type="ECO:0000256" key="1">
    <source>
        <dbReference type="ARBA" id="ARBA00004123"/>
    </source>
</evidence>
<comment type="subcellular location">
    <subcellularLocation>
        <location evidence="1">Nucleus</location>
    </subcellularLocation>
</comment>
<evidence type="ECO:0000256" key="3">
    <source>
        <dbReference type="ARBA" id="ARBA00023242"/>
    </source>
</evidence>
<reference evidence="5" key="1">
    <citation type="submission" date="2022-10" db="EMBL/GenBank/DDBJ databases">
        <title>Determination and structural analysis of whole genome sequence of Sarocladium strictum F4-1.</title>
        <authorList>
            <person name="Hu L."/>
            <person name="Jiang Y."/>
        </authorList>
    </citation>
    <scope>NUCLEOTIDE SEQUENCE</scope>
    <source>
        <strain evidence="5">F4-1</strain>
    </source>
</reference>
<dbReference type="InterPro" id="IPR014612">
    <property type="entry name" value="Pop7/Rpp20"/>
</dbReference>
<dbReference type="GO" id="GO:0005655">
    <property type="term" value="C:nucleolar ribonuclease P complex"/>
    <property type="evidence" value="ECO:0007669"/>
    <property type="project" value="InterPro"/>
</dbReference>
<sequence>MTNERSPKRANPSNHQHHGTMTKISSIPQGSRIQKRPLNRRQPPSSSKSHIIYVASRTPFMAAVQRVRKTLDRAHLSHQNNAAGQKHASLASRIEGLKRSGEDGDRDGKEVEVLVTGTGRALEKVLRVAAWFEEQGDCSVEVRTRTVGTVDDVVDGDGEEEEDSRVRRLSCLEVVVKLK</sequence>
<keyword evidence="3" id="KW-0539">Nucleus</keyword>
<dbReference type="EMBL" id="JAPDFR010000003">
    <property type="protein sequence ID" value="KAK0387720.1"/>
    <property type="molecule type" value="Genomic_DNA"/>
</dbReference>
<dbReference type="GO" id="GO:0000294">
    <property type="term" value="P:nuclear-transcribed mRNA catabolic process, RNase MRP-dependent"/>
    <property type="evidence" value="ECO:0007669"/>
    <property type="project" value="TreeGrafter"/>
</dbReference>
<accession>A0AA39GI07</accession>
<dbReference type="Pfam" id="PF12328">
    <property type="entry name" value="Rpp20"/>
    <property type="match status" value="1"/>
</dbReference>